<evidence type="ECO:0000256" key="1">
    <source>
        <dbReference type="SAM" id="MobiDB-lite"/>
    </source>
</evidence>
<feature type="compositionally biased region" description="Basic and acidic residues" evidence="1">
    <location>
        <begin position="182"/>
        <end position="198"/>
    </location>
</feature>
<feature type="region of interest" description="Disordered" evidence="1">
    <location>
        <begin position="170"/>
        <end position="198"/>
    </location>
</feature>
<sequence>MSKYGYQDYTIHRIFFIDSEEDSSVQHANVEQNSVRLTGVDKGSKKKGIQNDNHEQVNKLSLSKTIKQEPEDDELTIDQTKRGRRRSTVRAAHRDDESKAEGSQEINKTKSMESSPKRKRIITRKCAGVDSKPVNNYHEEKTEKEARYFSLHLQELSALLLHEEIPLSNAGAGGDCSFGRDGVPHRKGERPDGWRSGR</sequence>
<dbReference type="EnsemblPlants" id="EMT28806">
    <property type="protein sequence ID" value="EMT28806"/>
    <property type="gene ID" value="F775_11338"/>
</dbReference>
<evidence type="ECO:0000313" key="2">
    <source>
        <dbReference type="EnsemblPlants" id="EMT28806"/>
    </source>
</evidence>
<dbReference type="AlphaFoldDB" id="M8CY91"/>
<organism evidence="2">
    <name type="scientific">Aegilops tauschii</name>
    <name type="common">Tausch's goatgrass</name>
    <name type="synonym">Aegilops squarrosa</name>
    <dbReference type="NCBI Taxonomy" id="37682"/>
    <lineage>
        <taxon>Eukaryota</taxon>
        <taxon>Viridiplantae</taxon>
        <taxon>Streptophyta</taxon>
        <taxon>Embryophyta</taxon>
        <taxon>Tracheophyta</taxon>
        <taxon>Spermatophyta</taxon>
        <taxon>Magnoliopsida</taxon>
        <taxon>Liliopsida</taxon>
        <taxon>Poales</taxon>
        <taxon>Poaceae</taxon>
        <taxon>BOP clade</taxon>
        <taxon>Pooideae</taxon>
        <taxon>Triticodae</taxon>
        <taxon>Triticeae</taxon>
        <taxon>Triticinae</taxon>
        <taxon>Aegilops</taxon>
    </lineage>
</organism>
<reference evidence="2" key="1">
    <citation type="submission" date="2015-06" db="UniProtKB">
        <authorList>
            <consortium name="EnsemblPlants"/>
        </authorList>
    </citation>
    <scope>IDENTIFICATION</scope>
</reference>
<name>M8CY91_AEGTA</name>
<proteinExistence type="predicted"/>
<accession>M8CY91</accession>
<protein>
    <submittedName>
        <fullName evidence="2">Uncharacterized protein</fullName>
    </submittedName>
</protein>
<feature type="region of interest" description="Disordered" evidence="1">
    <location>
        <begin position="69"/>
        <end position="119"/>
    </location>
</feature>
<feature type="compositionally biased region" description="Basic and acidic residues" evidence="1">
    <location>
        <begin position="92"/>
        <end position="111"/>
    </location>
</feature>